<dbReference type="Proteomes" id="UP000315751">
    <property type="component" value="Unassembled WGS sequence"/>
</dbReference>
<dbReference type="OrthoDB" id="9811557at2"/>
<evidence type="ECO:0000313" key="7">
    <source>
        <dbReference type="Proteomes" id="UP000315751"/>
    </source>
</evidence>
<dbReference type="SUPFAM" id="SSF55103">
    <property type="entry name" value="FAD-linked oxidases, C-terminal domain"/>
    <property type="match status" value="1"/>
</dbReference>
<accession>A0A560HHF1</accession>
<dbReference type="InterPro" id="IPR016164">
    <property type="entry name" value="FAD-linked_Oxase-like_C"/>
</dbReference>
<evidence type="ECO:0000256" key="3">
    <source>
        <dbReference type="ARBA" id="ARBA00022827"/>
    </source>
</evidence>
<dbReference type="GO" id="GO:0004458">
    <property type="term" value="F:D-lactate dehydrogenase (cytochrome) activity"/>
    <property type="evidence" value="ECO:0007669"/>
    <property type="project" value="TreeGrafter"/>
</dbReference>
<protein>
    <submittedName>
        <fullName evidence="6">FAD/FMN-containing dehydrogenase</fullName>
    </submittedName>
</protein>
<dbReference type="InterPro" id="IPR006094">
    <property type="entry name" value="Oxid_FAD_bind_N"/>
</dbReference>
<dbReference type="SUPFAM" id="SSF56176">
    <property type="entry name" value="FAD-binding/transporter-associated domain-like"/>
    <property type="match status" value="1"/>
</dbReference>
<dbReference type="Gene3D" id="3.30.465.10">
    <property type="match status" value="1"/>
</dbReference>
<dbReference type="EMBL" id="VITR01000001">
    <property type="protein sequence ID" value="TWB45865.1"/>
    <property type="molecule type" value="Genomic_DNA"/>
</dbReference>
<gene>
    <name evidence="6" type="ORF">FBZ90_101200</name>
</gene>
<evidence type="ECO:0000259" key="5">
    <source>
        <dbReference type="PROSITE" id="PS51387"/>
    </source>
</evidence>
<comment type="similarity">
    <text evidence="1">Belongs to the FAD-binding oxidoreductase/transferase type 4 family.</text>
</comment>
<dbReference type="PANTHER" id="PTHR11748">
    <property type="entry name" value="D-LACTATE DEHYDROGENASE"/>
    <property type="match status" value="1"/>
</dbReference>
<keyword evidence="7" id="KW-1185">Reference proteome</keyword>
<dbReference type="PANTHER" id="PTHR11748:SF111">
    <property type="entry name" value="D-LACTATE DEHYDROGENASE, MITOCHONDRIAL-RELATED"/>
    <property type="match status" value="1"/>
</dbReference>
<dbReference type="InterPro" id="IPR036318">
    <property type="entry name" value="FAD-bd_PCMH-like_sf"/>
</dbReference>
<organism evidence="6 7">
    <name type="scientific">Nitrospirillum amazonense</name>
    <dbReference type="NCBI Taxonomy" id="28077"/>
    <lineage>
        <taxon>Bacteria</taxon>
        <taxon>Pseudomonadati</taxon>
        <taxon>Pseudomonadota</taxon>
        <taxon>Alphaproteobacteria</taxon>
        <taxon>Rhodospirillales</taxon>
        <taxon>Azospirillaceae</taxon>
        <taxon>Nitrospirillum</taxon>
    </lineage>
</organism>
<evidence type="ECO:0000256" key="1">
    <source>
        <dbReference type="ARBA" id="ARBA00008000"/>
    </source>
</evidence>
<reference evidence="6 7" key="1">
    <citation type="submission" date="2019-06" db="EMBL/GenBank/DDBJ databases">
        <title>Genomic Encyclopedia of Type Strains, Phase IV (KMG-V): Genome sequencing to study the core and pangenomes of soil and plant-associated prokaryotes.</title>
        <authorList>
            <person name="Whitman W."/>
        </authorList>
    </citation>
    <scope>NUCLEOTIDE SEQUENCE [LARGE SCALE GENOMIC DNA]</scope>
    <source>
        <strain evidence="6 7">BR 11622</strain>
    </source>
</reference>
<dbReference type="InterPro" id="IPR016169">
    <property type="entry name" value="FAD-bd_PCMH_sub2"/>
</dbReference>
<comment type="caution">
    <text evidence="6">The sequence shown here is derived from an EMBL/GenBank/DDBJ whole genome shotgun (WGS) entry which is preliminary data.</text>
</comment>
<dbReference type="PROSITE" id="PS51387">
    <property type="entry name" value="FAD_PCMH"/>
    <property type="match status" value="1"/>
</dbReference>
<feature type="region of interest" description="Disordered" evidence="4">
    <location>
        <begin position="1"/>
        <end position="34"/>
    </location>
</feature>
<dbReference type="GO" id="GO:0071949">
    <property type="term" value="F:FAD binding"/>
    <property type="evidence" value="ECO:0007669"/>
    <property type="project" value="InterPro"/>
</dbReference>
<evidence type="ECO:0000256" key="2">
    <source>
        <dbReference type="ARBA" id="ARBA00022630"/>
    </source>
</evidence>
<evidence type="ECO:0000313" key="6">
    <source>
        <dbReference type="EMBL" id="TWB45865.1"/>
    </source>
</evidence>
<sequence length="554" mass="58494">MVGASDFRPALKDGTRPMTQPLQTPIDVPAAPGPADDPLIRDLRRLLGEDAVLTDGEALAFHGQDVYAAGASLRAVVRPASRPALAQALGMLTAAGVAVVPRGGGMSYSGGYLAPTAGAVLVDTGALDQVIEINPHDMYVVAEAGVTWAALDAALAPHGLRTPFWGPFSGIRATVGGSISQNAVTYGTGLYGTAVDSLVGLEVALADGRLIRTGSWGHGTAAPFFRHFGPDLTGLFGGDAGALGIKTAAAFRLVKRRSITTGLSFGFQDFQGLLGGMAAVAREGIASEGFGLDPFLQNQRLGMGDLKSDLKMLLAVGKAGRGPVEALWQMAKIAVAGRGFLKDVNYSAHYTVDAADRDEERSLLRRVRAAVAPFGREIENSMPTVVRAYPFPPLNHILGPKGERWVPVHGILPFSRVGDFRTALEGLYAARAEAMTRHKVLVAAMFSTVSTNAFLYEIAIYWEEARAAFHDRMLEPSAAASLARYPANPEGTALVEALKADIVDLFHRHGAAHLQVGRLYPLAADRDPAADELLRSVKRWADPAGLVNPGALGL</sequence>
<evidence type="ECO:0000256" key="4">
    <source>
        <dbReference type="SAM" id="MobiDB-lite"/>
    </source>
</evidence>
<name>A0A560HHF1_9PROT</name>
<dbReference type="InterPro" id="IPR016166">
    <property type="entry name" value="FAD-bd_PCMH"/>
</dbReference>
<feature type="compositionally biased region" description="Low complexity" evidence="4">
    <location>
        <begin position="25"/>
        <end position="34"/>
    </location>
</feature>
<dbReference type="GO" id="GO:0008720">
    <property type="term" value="F:D-lactate dehydrogenase (NAD+) activity"/>
    <property type="evidence" value="ECO:0007669"/>
    <property type="project" value="TreeGrafter"/>
</dbReference>
<dbReference type="GO" id="GO:1903457">
    <property type="term" value="P:lactate catabolic process"/>
    <property type="evidence" value="ECO:0007669"/>
    <property type="project" value="TreeGrafter"/>
</dbReference>
<keyword evidence="3" id="KW-0274">FAD</keyword>
<feature type="domain" description="FAD-binding PCMH-type" evidence="5">
    <location>
        <begin position="69"/>
        <end position="256"/>
    </location>
</feature>
<proteinExistence type="inferred from homology"/>
<dbReference type="Pfam" id="PF01565">
    <property type="entry name" value="FAD_binding_4"/>
    <property type="match status" value="1"/>
</dbReference>
<dbReference type="AlphaFoldDB" id="A0A560HHF1"/>
<keyword evidence="2" id="KW-0285">Flavoprotein</keyword>